<evidence type="ECO:0000256" key="11">
    <source>
        <dbReference type="ARBA" id="ARBA00022842"/>
    </source>
</evidence>
<dbReference type="GO" id="GO:0012505">
    <property type="term" value="C:endomembrane system"/>
    <property type="evidence" value="ECO:0007669"/>
    <property type="project" value="UniProtKB-SubCell"/>
</dbReference>
<dbReference type="GO" id="GO:0046872">
    <property type="term" value="F:metal ion binding"/>
    <property type="evidence" value="ECO:0007669"/>
    <property type="project" value="UniProtKB-KW"/>
</dbReference>
<comment type="cofactor">
    <cofactor evidence="2">
        <name>Mg(2+)</name>
        <dbReference type="ChEBI" id="CHEBI:18420"/>
    </cofactor>
</comment>
<evidence type="ECO:0000256" key="1">
    <source>
        <dbReference type="ARBA" id="ARBA00001936"/>
    </source>
</evidence>
<dbReference type="InterPro" id="IPR003674">
    <property type="entry name" value="Oligo_trans_STT3"/>
</dbReference>
<feature type="transmembrane region" description="Helical" evidence="16">
    <location>
        <begin position="20"/>
        <end position="42"/>
    </location>
</feature>
<evidence type="ECO:0000256" key="14">
    <source>
        <dbReference type="ARBA" id="ARBA00023211"/>
    </source>
</evidence>
<keyword evidence="10" id="KW-0479">Metal-binding</keyword>
<evidence type="ECO:0000256" key="2">
    <source>
        <dbReference type="ARBA" id="ARBA00001946"/>
    </source>
</evidence>
<evidence type="ECO:0000256" key="7">
    <source>
        <dbReference type="ARBA" id="ARBA00022676"/>
    </source>
</evidence>
<keyword evidence="13 16" id="KW-0472">Membrane</keyword>
<dbReference type="PANTHER" id="PTHR13872:SF48">
    <property type="entry name" value="DOLICHYL-DIPHOSPHOOLIGOSACCHARIDE--PROTEIN GLYCOSYLTRANSFERASE SUBUNIT STT3A"/>
    <property type="match status" value="1"/>
</dbReference>
<dbReference type="GO" id="GO:0004579">
    <property type="term" value="F:dolichyl-diphosphooligosaccharide-protein glycotransferase activity"/>
    <property type="evidence" value="ECO:0007669"/>
    <property type="project" value="UniProtKB-EC"/>
</dbReference>
<evidence type="ECO:0000259" key="17">
    <source>
        <dbReference type="Pfam" id="PF02516"/>
    </source>
</evidence>
<comment type="similarity">
    <text evidence="5">Belongs to the STT3 family.</text>
</comment>
<evidence type="ECO:0000256" key="4">
    <source>
        <dbReference type="ARBA" id="ARBA00004922"/>
    </source>
</evidence>
<keyword evidence="9 16" id="KW-0812">Transmembrane</keyword>
<evidence type="ECO:0000256" key="15">
    <source>
        <dbReference type="ARBA" id="ARBA00048829"/>
    </source>
</evidence>
<dbReference type="EC" id="2.4.99.18" evidence="6"/>
<dbReference type="AlphaFoldDB" id="A0A6L2JIC9"/>
<evidence type="ECO:0000256" key="8">
    <source>
        <dbReference type="ARBA" id="ARBA00022679"/>
    </source>
</evidence>
<evidence type="ECO:0000256" key="16">
    <source>
        <dbReference type="SAM" id="Phobius"/>
    </source>
</evidence>
<evidence type="ECO:0000256" key="5">
    <source>
        <dbReference type="ARBA" id="ARBA00010810"/>
    </source>
</evidence>
<keyword evidence="12 16" id="KW-1133">Transmembrane helix</keyword>
<gene>
    <name evidence="18" type="ORF">Tci_008305</name>
</gene>
<dbReference type="InterPro" id="IPR048307">
    <property type="entry name" value="STT3_N"/>
</dbReference>
<sequence length="208" mass="24065">MAVPVDTVTKQPPPPSSSLRFAFGNVLAFFILLLIGVLAFSIRLFSVIKYESVIHEFDPYFNYRVTQFTCFGGFEYVNCELRDVFGNEFNARSDKWTTFSPPIQTLSYGFDDTSRNLVNYRGSWQQRRIHGTRTLLYMLLDNNDILKFNARSDKWTTFSPPIQTLSYGFDDISRNLVNYRGSWCSLVSHQIGFEKFGPVVMTNLHVFK</sequence>
<reference evidence="18" key="1">
    <citation type="journal article" date="2019" name="Sci. Rep.">
        <title>Draft genome of Tanacetum cinerariifolium, the natural source of mosquito coil.</title>
        <authorList>
            <person name="Yamashiro T."/>
            <person name="Shiraishi A."/>
            <person name="Satake H."/>
            <person name="Nakayama K."/>
        </authorList>
    </citation>
    <scope>NUCLEOTIDE SEQUENCE</scope>
</reference>
<comment type="subcellular location">
    <subcellularLocation>
        <location evidence="3">Endomembrane system</location>
        <topology evidence="3">Multi-pass membrane protein</topology>
    </subcellularLocation>
</comment>
<keyword evidence="7" id="KW-0328">Glycosyltransferase</keyword>
<evidence type="ECO:0000313" key="18">
    <source>
        <dbReference type="EMBL" id="GEU36327.1"/>
    </source>
</evidence>
<accession>A0A6L2JIC9</accession>
<dbReference type="GO" id="GO:0016020">
    <property type="term" value="C:membrane"/>
    <property type="evidence" value="ECO:0007669"/>
    <property type="project" value="InterPro"/>
</dbReference>
<keyword evidence="11" id="KW-0460">Magnesium</keyword>
<evidence type="ECO:0000256" key="6">
    <source>
        <dbReference type="ARBA" id="ARBA00012605"/>
    </source>
</evidence>
<evidence type="ECO:0000256" key="13">
    <source>
        <dbReference type="ARBA" id="ARBA00023136"/>
    </source>
</evidence>
<organism evidence="18">
    <name type="scientific">Tanacetum cinerariifolium</name>
    <name type="common">Dalmatian daisy</name>
    <name type="synonym">Chrysanthemum cinerariifolium</name>
    <dbReference type="NCBI Taxonomy" id="118510"/>
    <lineage>
        <taxon>Eukaryota</taxon>
        <taxon>Viridiplantae</taxon>
        <taxon>Streptophyta</taxon>
        <taxon>Embryophyta</taxon>
        <taxon>Tracheophyta</taxon>
        <taxon>Spermatophyta</taxon>
        <taxon>Magnoliopsida</taxon>
        <taxon>eudicotyledons</taxon>
        <taxon>Gunneridae</taxon>
        <taxon>Pentapetalae</taxon>
        <taxon>asterids</taxon>
        <taxon>campanulids</taxon>
        <taxon>Asterales</taxon>
        <taxon>Asteraceae</taxon>
        <taxon>Asteroideae</taxon>
        <taxon>Anthemideae</taxon>
        <taxon>Anthemidinae</taxon>
        <taxon>Tanacetum</taxon>
    </lineage>
</organism>
<evidence type="ECO:0000256" key="9">
    <source>
        <dbReference type="ARBA" id="ARBA00022692"/>
    </source>
</evidence>
<evidence type="ECO:0000256" key="3">
    <source>
        <dbReference type="ARBA" id="ARBA00004127"/>
    </source>
</evidence>
<dbReference type="UniPathway" id="UPA00378"/>
<dbReference type="Pfam" id="PF02516">
    <property type="entry name" value="STT3"/>
    <property type="match status" value="1"/>
</dbReference>
<keyword evidence="8 18" id="KW-0808">Transferase</keyword>
<feature type="domain" description="Oligosaccharyl transferase STT3 N-terminal" evidence="17">
    <location>
        <begin position="26"/>
        <end position="84"/>
    </location>
</feature>
<evidence type="ECO:0000256" key="10">
    <source>
        <dbReference type="ARBA" id="ARBA00022723"/>
    </source>
</evidence>
<keyword evidence="14" id="KW-0464">Manganese</keyword>
<name>A0A6L2JIC9_TANCI</name>
<evidence type="ECO:0000256" key="12">
    <source>
        <dbReference type="ARBA" id="ARBA00022989"/>
    </source>
</evidence>
<comment type="cofactor">
    <cofactor evidence="1">
        <name>Mn(2+)</name>
        <dbReference type="ChEBI" id="CHEBI:29035"/>
    </cofactor>
</comment>
<comment type="caution">
    <text evidence="18">The sequence shown here is derived from an EMBL/GenBank/DDBJ whole genome shotgun (WGS) entry which is preliminary data.</text>
</comment>
<comment type="catalytic activity">
    <reaction evidence="15">
        <text>a di-trans,poly-cis-dolichyl diphosphooligosaccharide + L-asparaginyl-[protein] = N(4)-(oligosaccharide-(1-&gt;4)-N-acetyl-beta-D-glucosaminyl-(1-&gt;4)-N-acetyl-beta-D-glucosaminyl)-L-asparaginyl-[protein] + a di-trans,poly-cis-dolichyl diphosphate + H(+)</text>
        <dbReference type="Rhea" id="RHEA:22980"/>
        <dbReference type="Rhea" id="RHEA-COMP:12804"/>
        <dbReference type="Rhea" id="RHEA-COMP:12805"/>
        <dbReference type="Rhea" id="RHEA-COMP:19506"/>
        <dbReference type="Rhea" id="RHEA-COMP:19509"/>
        <dbReference type="ChEBI" id="CHEBI:15378"/>
        <dbReference type="ChEBI" id="CHEBI:50347"/>
        <dbReference type="ChEBI" id="CHEBI:57497"/>
        <dbReference type="ChEBI" id="CHEBI:57570"/>
        <dbReference type="ChEBI" id="CHEBI:132529"/>
        <dbReference type="EC" id="2.4.99.18"/>
    </reaction>
</comment>
<comment type="pathway">
    <text evidence="4">Protein modification; protein glycosylation.</text>
</comment>
<dbReference type="PANTHER" id="PTHR13872">
    <property type="entry name" value="DOLICHYL-DIPHOSPHOOLIGOSACCHARIDE--PROTEIN GLYCOSYLTRANSFERASE SUBUNIT"/>
    <property type="match status" value="1"/>
</dbReference>
<protein>
    <recommendedName>
        <fullName evidence="6">dolichyl-diphosphooligosaccharide--protein glycotransferase</fullName>
        <ecNumber evidence="6">2.4.99.18</ecNumber>
    </recommendedName>
</protein>
<dbReference type="EMBL" id="BKCJ010000797">
    <property type="protein sequence ID" value="GEU36327.1"/>
    <property type="molecule type" value="Genomic_DNA"/>
</dbReference>
<proteinExistence type="inferred from homology"/>